<dbReference type="EMBL" id="DSBT01000186">
    <property type="protein sequence ID" value="HDP77909.1"/>
    <property type="molecule type" value="Genomic_DNA"/>
</dbReference>
<gene>
    <name evidence="1" type="ORF">ENN47_06965</name>
</gene>
<comment type="caution">
    <text evidence="1">The sequence shown here is derived from an EMBL/GenBank/DDBJ whole genome shotgun (WGS) entry which is preliminary data.</text>
</comment>
<name>A0A7C1CWF9_9BACT</name>
<protein>
    <submittedName>
        <fullName evidence="1">DUF4230 domain-containing protein</fullName>
    </submittedName>
</protein>
<organism evidence="1">
    <name type="scientific">Mesotoga infera</name>
    <dbReference type="NCBI Taxonomy" id="1236046"/>
    <lineage>
        <taxon>Bacteria</taxon>
        <taxon>Thermotogati</taxon>
        <taxon>Thermotogota</taxon>
        <taxon>Thermotogae</taxon>
        <taxon>Kosmotogales</taxon>
        <taxon>Kosmotogaceae</taxon>
        <taxon>Mesotoga</taxon>
    </lineage>
</organism>
<dbReference type="Pfam" id="PF14014">
    <property type="entry name" value="DUF4230"/>
    <property type="match status" value="1"/>
</dbReference>
<sequence length="216" mass="24896">MLVLNIVLFAVIALLLLFFFQSRKKASFRSESIIHKVERISELSTARMTTLLIFEPERGSFVPGTSQRFIFIVPFQVRGYLDLRRLKEDAIEIHEGEARRIKLTLPSPKLEVTIPQNKIPDIRVINQSGVLVRIFGNRDMLKTFQSYSEEIEKQALQNAFEMGVDETSRESARNFFHGLFLGMGFDEVVVLFDQDDVSNAEIQTDKIDNPRRELSQ</sequence>
<evidence type="ECO:0000313" key="1">
    <source>
        <dbReference type="EMBL" id="HDP77909.1"/>
    </source>
</evidence>
<dbReference type="AlphaFoldDB" id="A0A7C1CWF9"/>
<accession>A0A7C1CWF9</accession>
<proteinExistence type="predicted"/>
<dbReference type="InterPro" id="IPR025324">
    <property type="entry name" value="DUF4230"/>
</dbReference>
<reference evidence="1" key="1">
    <citation type="journal article" date="2020" name="mSystems">
        <title>Genome- and Community-Level Interaction Insights into Carbon Utilization and Element Cycling Functions of Hydrothermarchaeota in Hydrothermal Sediment.</title>
        <authorList>
            <person name="Zhou Z."/>
            <person name="Liu Y."/>
            <person name="Xu W."/>
            <person name="Pan J."/>
            <person name="Luo Z.H."/>
            <person name="Li M."/>
        </authorList>
    </citation>
    <scope>NUCLEOTIDE SEQUENCE [LARGE SCALE GENOMIC DNA]</scope>
    <source>
        <strain evidence="1">SpSt-1179</strain>
    </source>
</reference>
<dbReference type="Proteomes" id="UP000886198">
    <property type="component" value="Unassembled WGS sequence"/>
</dbReference>